<sequence length="1059" mass="113511">MTGTERQVVELPASVAQQALWLVDQVGRSAAAYSIACVLRIDGAFSLPAARTAFETVVRRHESLRTAFKVSDGELLQVIDDPDDDEPVRLDLTEHPVAPDALHGRLTEEAGRPFDLVGGPLLRVRILTTAPDSRVLMLLVHHIVVDGTSMTIVLDEFEALYNAAVAGTAAVLPEVAFQYADFAHWQRERLTAEAVDAHTAFWRERLAGAPVLDLPTDRPRPPVQSHHGLAHRFRLPTAVSARLRELARDERATLFATLFAVHQVLVSRYARTPDVCVGVPLSTRSLPEVAGVVGLFVNLTVFRVAAGDNPTFRELIGRVRDETLDAVEHAELPFPWLVERLGGERDLSRNPLFQTTFSVEPLLSAGMRLTGAEVTPVQLYPGVAKFDLGLAVEDDGTDLFCVLDHDATLFDFETVERMGAQYVRLAEQAAADPDTRIDALDQLPPAERRELLTGWNGTAGPPCATTAAEAFAARADATPDAPAVLADDATVTYRELDERANRLAHLLREAGVGPEDVVGVCVDRSPAMITTLLAVLKAGGAYLPLVSSHPVDRLRHVAREAGVRVVVTTSRYADRFAAGHHVVSLDGDAAAIAARPAHRPRSTVRAENLAYVIYTSGSTGTPKGIAITHRALASLLLDTGRPGPGPGDVRLQLAQLSFDASVWEIFGPLFTGGAIALPREGLPFPSDLIDALARHPVTTLMLIAPQLHLAAEEFPEALDGVRELLVGGDVLSPHHAATMLRHRPGRPLVQIYGPTESTVVATSLPLTDVDDSRRSVPIGLPIAHRTAYVVDDRGALAAVGVPGELWLGGQGLARGYAGAPGPTARQFVADPFGPPGGRLYRTGDLVRRLPSGQLDFLGRLDGQVKVRGFRIETGEIESVLLRHPAVRAAAVIARDDLPGGRGLVAYVVPDGPPPSDAALRAALRTALPEYMVPAAFVPLDALPLTANGKADHRALPAPVFGDPDPAAAGTAPRTPTETAVRDAWFAVLGVPGIARDQKFFEAGGNSLLLAALHDRITTAFPDVPFSLVEMFEFTTVAEIAAVLDDRRLRQTAEPADFDV</sequence>
<dbReference type="InterPro" id="IPR009081">
    <property type="entry name" value="PP-bd_ACP"/>
</dbReference>
<keyword evidence="3" id="KW-0597">Phosphoprotein</keyword>
<dbReference type="InterPro" id="IPR045851">
    <property type="entry name" value="AMP-bd_C_sf"/>
</dbReference>
<dbReference type="CDD" id="cd19531">
    <property type="entry name" value="LCL_NRPS-like"/>
    <property type="match status" value="1"/>
</dbReference>
<reference evidence="5" key="1">
    <citation type="submission" date="2023-05" db="EMBL/GenBank/DDBJ databases">
        <title>Streptantibioticus silvisoli sp. nov., acidotolerant actinomycetes 1 from pine litter.</title>
        <authorList>
            <person name="Swiecimska M."/>
            <person name="Golinska P."/>
            <person name="Sangal V."/>
            <person name="Wachnowicz B."/>
            <person name="Goodfellow M."/>
        </authorList>
    </citation>
    <scope>NUCLEOTIDE SEQUENCE</scope>
    <source>
        <strain evidence="5">SL13</strain>
    </source>
</reference>
<comment type="cofactor">
    <cofactor evidence="1">
        <name>pantetheine 4'-phosphate</name>
        <dbReference type="ChEBI" id="CHEBI:47942"/>
    </cofactor>
</comment>
<dbReference type="GO" id="GO:0043041">
    <property type="term" value="P:amino acid activation for nonribosomal peptide biosynthetic process"/>
    <property type="evidence" value="ECO:0007669"/>
    <property type="project" value="TreeGrafter"/>
</dbReference>
<dbReference type="PANTHER" id="PTHR45527">
    <property type="entry name" value="NONRIBOSOMAL PEPTIDE SYNTHETASE"/>
    <property type="match status" value="1"/>
</dbReference>
<dbReference type="Gene3D" id="3.40.50.980">
    <property type="match status" value="2"/>
</dbReference>
<dbReference type="SUPFAM" id="SSF47336">
    <property type="entry name" value="ACP-like"/>
    <property type="match status" value="1"/>
</dbReference>
<dbReference type="InterPro" id="IPR010071">
    <property type="entry name" value="AA_adenyl_dom"/>
</dbReference>
<dbReference type="CDD" id="cd12117">
    <property type="entry name" value="A_NRPS_Srf_like"/>
    <property type="match status" value="1"/>
</dbReference>
<dbReference type="Gene3D" id="1.10.1200.10">
    <property type="entry name" value="ACP-like"/>
    <property type="match status" value="1"/>
</dbReference>
<proteinExistence type="predicted"/>
<dbReference type="InterPro" id="IPR025110">
    <property type="entry name" value="AMP-bd_C"/>
</dbReference>
<dbReference type="InterPro" id="IPR001242">
    <property type="entry name" value="Condensation_dom"/>
</dbReference>
<dbReference type="RefSeq" id="WP_282699192.1">
    <property type="nucleotide sequence ID" value="NZ_JABXJJ020000071.1"/>
</dbReference>
<accession>A0AA90HAM2</accession>
<dbReference type="PROSITE" id="PS50075">
    <property type="entry name" value="CARRIER"/>
    <property type="match status" value="1"/>
</dbReference>
<dbReference type="InterPro" id="IPR020845">
    <property type="entry name" value="AMP-binding_CS"/>
</dbReference>
<dbReference type="AlphaFoldDB" id="A0AA90HAM2"/>
<dbReference type="GO" id="GO:0009239">
    <property type="term" value="P:enterobactin biosynthetic process"/>
    <property type="evidence" value="ECO:0007669"/>
    <property type="project" value="TreeGrafter"/>
</dbReference>
<dbReference type="FunFam" id="3.40.50.12780:FF:000012">
    <property type="entry name" value="Non-ribosomal peptide synthetase"/>
    <property type="match status" value="1"/>
</dbReference>
<dbReference type="FunFam" id="3.30.300.30:FF:000010">
    <property type="entry name" value="Enterobactin synthetase component F"/>
    <property type="match status" value="1"/>
</dbReference>
<keyword evidence="2" id="KW-0596">Phosphopantetheine</keyword>
<dbReference type="InterPro" id="IPR023213">
    <property type="entry name" value="CAT-like_dom_sf"/>
</dbReference>
<dbReference type="PROSITE" id="PS00455">
    <property type="entry name" value="AMP_BINDING"/>
    <property type="match status" value="1"/>
</dbReference>
<comment type="caution">
    <text evidence="5">The sequence shown here is derived from an EMBL/GenBank/DDBJ whole genome shotgun (WGS) entry which is preliminary data.</text>
</comment>
<dbReference type="SUPFAM" id="SSF52777">
    <property type="entry name" value="CoA-dependent acyltransferases"/>
    <property type="match status" value="2"/>
</dbReference>
<dbReference type="InterPro" id="IPR000873">
    <property type="entry name" value="AMP-dep_synth/lig_dom"/>
</dbReference>
<dbReference type="Pfam" id="PF00668">
    <property type="entry name" value="Condensation"/>
    <property type="match status" value="1"/>
</dbReference>
<dbReference type="SUPFAM" id="SSF56801">
    <property type="entry name" value="Acetyl-CoA synthetase-like"/>
    <property type="match status" value="1"/>
</dbReference>
<gene>
    <name evidence="5" type="ORF">POF50_034240</name>
</gene>
<organism evidence="5">
    <name type="scientific">Streptantibioticus silvisoli</name>
    <dbReference type="NCBI Taxonomy" id="2705255"/>
    <lineage>
        <taxon>Bacteria</taxon>
        <taxon>Bacillati</taxon>
        <taxon>Actinomycetota</taxon>
        <taxon>Actinomycetes</taxon>
        <taxon>Kitasatosporales</taxon>
        <taxon>Streptomycetaceae</taxon>
        <taxon>Streptantibioticus</taxon>
    </lineage>
</organism>
<dbReference type="GO" id="GO:0047527">
    <property type="term" value="F:2,3-dihydroxybenzoate-serine ligase activity"/>
    <property type="evidence" value="ECO:0007669"/>
    <property type="project" value="TreeGrafter"/>
</dbReference>
<name>A0AA90HAM2_9ACTN</name>
<protein>
    <submittedName>
        <fullName evidence="5">Amino acid adenylation domain-containing protein</fullName>
    </submittedName>
</protein>
<evidence type="ECO:0000256" key="2">
    <source>
        <dbReference type="ARBA" id="ARBA00022450"/>
    </source>
</evidence>
<dbReference type="EMBL" id="JABXJJ020000071">
    <property type="protein sequence ID" value="MDI5974350.1"/>
    <property type="molecule type" value="Genomic_DNA"/>
</dbReference>
<dbReference type="InterPro" id="IPR036736">
    <property type="entry name" value="ACP-like_sf"/>
</dbReference>
<dbReference type="Gene3D" id="3.30.300.30">
    <property type="match status" value="1"/>
</dbReference>
<dbReference type="Gene3D" id="2.30.38.10">
    <property type="entry name" value="Luciferase, Domain 3"/>
    <property type="match status" value="1"/>
</dbReference>
<dbReference type="Pfam" id="PF00550">
    <property type="entry name" value="PP-binding"/>
    <property type="match status" value="1"/>
</dbReference>
<evidence type="ECO:0000313" key="5">
    <source>
        <dbReference type="EMBL" id="MDI5974350.1"/>
    </source>
</evidence>
<evidence type="ECO:0000259" key="4">
    <source>
        <dbReference type="PROSITE" id="PS50075"/>
    </source>
</evidence>
<dbReference type="Gene3D" id="3.30.559.30">
    <property type="entry name" value="Nonribosomal peptide synthetase, condensation domain"/>
    <property type="match status" value="1"/>
</dbReference>
<dbReference type="SMART" id="SM00823">
    <property type="entry name" value="PKS_PP"/>
    <property type="match status" value="1"/>
</dbReference>
<dbReference type="Pfam" id="PF00501">
    <property type="entry name" value="AMP-binding"/>
    <property type="match status" value="1"/>
</dbReference>
<evidence type="ECO:0000256" key="3">
    <source>
        <dbReference type="ARBA" id="ARBA00022553"/>
    </source>
</evidence>
<dbReference type="NCBIfam" id="TIGR01733">
    <property type="entry name" value="AA-adenyl-dom"/>
    <property type="match status" value="1"/>
</dbReference>
<dbReference type="Pfam" id="PF13193">
    <property type="entry name" value="AMP-binding_C"/>
    <property type="match status" value="1"/>
</dbReference>
<dbReference type="GO" id="GO:0009366">
    <property type="term" value="C:enterobactin synthetase complex"/>
    <property type="evidence" value="ECO:0007669"/>
    <property type="project" value="TreeGrafter"/>
</dbReference>
<dbReference type="PANTHER" id="PTHR45527:SF1">
    <property type="entry name" value="FATTY ACID SYNTHASE"/>
    <property type="match status" value="1"/>
</dbReference>
<evidence type="ECO:0000256" key="1">
    <source>
        <dbReference type="ARBA" id="ARBA00001957"/>
    </source>
</evidence>
<dbReference type="Gene3D" id="3.30.559.10">
    <property type="entry name" value="Chloramphenicol acetyltransferase-like domain"/>
    <property type="match status" value="1"/>
</dbReference>
<feature type="domain" description="Carrier" evidence="4">
    <location>
        <begin position="971"/>
        <end position="1047"/>
    </location>
</feature>
<dbReference type="GO" id="GO:0008610">
    <property type="term" value="P:lipid biosynthetic process"/>
    <property type="evidence" value="ECO:0007669"/>
    <property type="project" value="UniProtKB-ARBA"/>
</dbReference>
<dbReference type="FunFam" id="3.40.50.980:FF:000001">
    <property type="entry name" value="Non-ribosomal peptide synthetase"/>
    <property type="match status" value="1"/>
</dbReference>
<dbReference type="InterPro" id="IPR020806">
    <property type="entry name" value="PKS_PP-bd"/>
</dbReference>
<dbReference type="GO" id="GO:0031177">
    <property type="term" value="F:phosphopantetheine binding"/>
    <property type="evidence" value="ECO:0007669"/>
    <property type="project" value="InterPro"/>
</dbReference>
<dbReference type="GO" id="GO:0005829">
    <property type="term" value="C:cytosol"/>
    <property type="evidence" value="ECO:0007669"/>
    <property type="project" value="TreeGrafter"/>
</dbReference>